<evidence type="ECO:0000313" key="1">
    <source>
        <dbReference type="EMBL" id="MCD9642329.1"/>
    </source>
</evidence>
<dbReference type="EMBL" id="JACEIK010003590">
    <property type="protein sequence ID" value="MCD9642329.1"/>
    <property type="molecule type" value="Genomic_DNA"/>
</dbReference>
<accession>A0ABS8V642</accession>
<dbReference type="Proteomes" id="UP000823775">
    <property type="component" value="Unassembled WGS sequence"/>
</dbReference>
<evidence type="ECO:0000313" key="2">
    <source>
        <dbReference type="Proteomes" id="UP000823775"/>
    </source>
</evidence>
<sequence length="82" mass="8599">KVLSSYYIPHHVSFSIVDVVKSNAVCDDVPHCVSSPLADTVTSNAAGDAAMSGTHPTILVDDEVVTNTQPSRDGSVDQLSDD</sequence>
<name>A0ABS8V642_DATST</name>
<proteinExistence type="predicted"/>
<feature type="non-terminal residue" evidence="1">
    <location>
        <position position="1"/>
    </location>
</feature>
<gene>
    <name evidence="1" type="ORF">HAX54_029057</name>
</gene>
<comment type="caution">
    <text evidence="1">The sequence shown here is derived from an EMBL/GenBank/DDBJ whole genome shotgun (WGS) entry which is preliminary data.</text>
</comment>
<organism evidence="1 2">
    <name type="scientific">Datura stramonium</name>
    <name type="common">Jimsonweed</name>
    <name type="synonym">Common thornapple</name>
    <dbReference type="NCBI Taxonomy" id="4076"/>
    <lineage>
        <taxon>Eukaryota</taxon>
        <taxon>Viridiplantae</taxon>
        <taxon>Streptophyta</taxon>
        <taxon>Embryophyta</taxon>
        <taxon>Tracheophyta</taxon>
        <taxon>Spermatophyta</taxon>
        <taxon>Magnoliopsida</taxon>
        <taxon>eudicotyledons</taxon>
        <taxon>Gunneridae</taxon>
        <taxon>Pentapetalae</taxon>
        <taxon>asterids</taxon>
        <taxon>lamiids</taxon>
        <taxon>Solanales</taxon>
        <taxon>Solanaceae</taxon>
        <taxon>Solanoideae</taxon>
        <taxon>Datureae</taxon>
        <taxon>Datura</taxon>
    </lineage>
</organism>
<keyword evidence="2" id="KW-1185">Reference proteome</keyword>
<reference evidence="1 2" key="1">
    <citation type="journal article" date="2021" name="BMC Genomics">
        <title>Datura genome reveals duplications of psychoactive alkaloid biosynthetic genes and high mutation rate following tissue culture.</title>
        <authorList>
            <person name="Rajewski A."/>
            <person name="Carter-House D."/>
            <person name="Stajich J."/>
            <person name="Litt A."/>
        </authorList>
    </citation>
    <scope>NUCLEOTIDE SEQUENCE [LARGE SCALE GENOMIC DNA]</scope>
    <source>
        <strain evidence="1">AR-01</strain>
    </source>
</reference>
<protein>
    <submittedName>
        <fullName evidence="1">Uncharacterized protein</fullName>
    </submittedName>
</protein>
<feature type="non-terminal residue" evidence="1">
    <location>
        <position position="82"/>
    </location>
</feature>